<evidence type="ECO:0000313" key="6">
    <source>
        <dbReference type="EMBL" id="VUF11916.1"/>
    </source>
</evidence>
<gene>
    <name evidence="6" type="primary">gltI_2</name>
    <name evidence="6" type="ORF">MTDSW087_01601</name>
</gene>
<dbReference type="SUPFAM" id="SSF53850">
    <property type="entry name" value="Periplasmic binding protein-like II"/>
    <property type="match status" value="1"/>
</dbReference>
<dbReference type="CDD" id="cd13688">
    <property type="entry name" value="PBP2_GltI_DEBP"/>
    <property type="match status" value="1"/>
</dbReference>
<comment type="similarity">
    <text evidence="1">Belongs to the bacterial solute-binding protein 3 family.</text>
</comment>
<dbReference type="Gene3D" id="3.40.190.10">
    <property type="entry name" value="Periplasmic binding protein-like II"/>
    <property type="match status" value="2"/>
</dbReference>
<accession>A0A564FVX5</accession>
<dbReference type="Pfam" id="PF00497">
    <property type="entry name" value="SBP_bac_3"/>
    <property type="match status" value="1"/>
</dbReference>
<evidence type="ECO:0000256" key="1">
    <source>
        <dbReference type="ARBA" id="ARBA00010333"/>
    </source>
</evidence>
<protein>
    <submittedName>
        <fullName evidence="6">Glutamate/aspartate import solute-binding protein</fullName>
    </submittedName>
</protein>
<dbReference type="AlphaFoldDB" id="A0A564FVX5"/>
<name>A0A564FVX5_9HYPH</name>
<feature type="signal peptide" evidence="4">
    <location>
        <begin position="1"/>
        <end position="23"/>
    </location>
</feature>
<evidence type="ECO:0000256" key="3">
    <source>
        <dbReference type="ARBA" id="ARBA00022729"/>
    </source>
</evidence>
<dbReference type="InterPro" id="IPR001638">
    <property type="entry name" value="Solute-binding_3/MltF_N"/>
</dbReference>
<organism evidence="6 7">
    <name type="scientific">Methylobacterium dankookense</name>
    <dbReference type="NCBI Taxonomy" id="560405"/>
    <lineage>
        <taxon>Bacteria</taxon>
        <taxon>Pseudomonadati</taxon>
        <taxon>Pseudomonadota</taxon>
        <taxon>Alphaproteobacteria</taxon>
        <taxon>Hyphomicrobiales</taxon>
        <taxon>Methylobacteriaceae</taxon>
        <taxon>Methylobacterium</taxon>
    </lineage>
</organism>
<evidence type="ECO:0000313" key="7">
    <source>
        <dbReference type="Proteomes" id="UP000401717"/>
    </source>
</evidence>
<proteinExistence type="inferred from homology"/>
<dbReference type="EMBL" id="CABFVH010000007">
    <property type="protein sequence ID" value="VUF11916.1"/>
    <property type="molecule type" value="Genomic_DNA"/>
</dbReference>
<dbReference type="OrthoDB" id="7240770at2"/>
<dbReference type="RefSeq" id="WP_144762718.1">
    <property type="nucleotide sequence ID" value="NZ_CABFVH010000007.1"/>
</dbReference>
<evidence type="ECO:0000256" key="4">
    <source>
        <dbReference type="SAM" id="SignalP"/>
    </source>
</evidence>
<dbReference type="GO" id="GO:0030288">
    <property type="term" value="C:outer membrane-bounded periplasmic space"/>
    <property type="evidence" value="ECO:0007669"/>
    <property type="project" value="TreeGrafter"/>
</dbReference>
<dbReference type="PANTHER" id="PTHR30085:SF2">
    <property type="entry name" value="GLUTAMATE_ASPARTATE IMPORT SOLUTE-BINDING PROTEIN"/>
    <property type="match status" value="1"/>
</dbReference>
<dbReference type="PANTHER" id="PTHR30085">
    <property type="entry name" value="AMINO ACID ABC TRANSPORTER PERMEASE"/>
    <property type="match status" value="1"/>
</dbReference>
<dbReference type="InterPro" id="IPR051455">
    <property type="entry name" value="Bact_solute-bind_prot3"/>
</dbReference>
<dbReference type="Proteomes" id="UP000401717">
    <property type="component" value="Unassembled WGS sequence"/>
</dbReference>
<reference evidence="6 7" key="1">
    <citation type="submission" date="2019-06" db="EMBL/GenBank/DDBJ databases">
        <authorList>
            <person name="Rodrigo-Torres L."/>
            <person name="Arahal R. D."/>
            <person name="Lucena T."/>
        </authorList>
    </citation>
    <scope>NUCLEOTIDE SEQUENCE [LARGE SCALE GENOMIC DNA]</scope>
    <source>
        <strain evidence="6 7">SW08-7</strain>
    </source>
</reference>
<keyword evidence="2" id="KW-0813">Transport</keyword>
<evidence type="ECO:0000259" key="5">
    <source>
        <dbReference type="SMART" id="SM00062"/>
    </source>
</evidence>
<sequence>MSVRRLAAAFGLALLALPLPAQAVEILTGALKTIAERGEVVIGYRETSVPFSFLDRGRPVGYAIDLCGEIVDEIGRATGRTDLRVRYERVTPDTRIEAVTAGRIDLECGSTTANAERRRSVAFSPVTYVSATTLLVPREPSIRSYRDLGGRKVVVTSGTTNEAALRSLVAKLKLQTEILTAPDHAASFAMVKDGRADAFATDDVLLYGLIADAGAEGVRFTVLPDKLSFEPYGIMFRKDDPDLAATVNAAFVRLAESRELRWIYERWFLKRLPNGERLNVPMSSELRTSFQLIGLED</sequence>
<feature type="domain" description="Solute-binding protein family 3/N-terminal" evidence="5">
    <location>
        <begin position="39"/>
        <end position="271"/>
    </location>
</feature>
<dbReference type="SMART" id="SM00062">
    <property type="entry name" value="PBPb"/>
    <property type="match status" value="1"/>
</dbReference>
<evidence type="ECO:0000256" key="2">
    <source>
        <dbReference type="ARBA" id="ARBA00022448"/>
    </source>
</evidence>
<dbReference type="GO" id="GO:0006865">
    <property type="term" value="P:amino acid transport"/>
    <property type="evidence" value="ECO:0007669"/>
    <property type="project" value="TreeGrafter"/>
</dbReference>
<dbReference type="GO" id="GO:0005576">
    <property type="term" value="C:extracellular region"/>
    <property type="evidence" value="ECO:0007669"/>
    <property type="project" value="TreeGrafter"/>
</dbReference>
<keyword evidence="3 4" id="KW-0732">Signal</keyword>
<feature type="chain" id="PRO_5021823267" evidence="4">
    <location>
        <begin position="24"/>
        <end position="297"/>
    </location>
</feature>